<protein>
    <submittedName>
        <fullName evidence="1">Uncharacterized protein</fullName>
    </submittedName>
</protein>
<dbReference type="AlphaFoldDB" id="A2GD35"/>
<dbReference type="KEGG" id="tva:4742568"/>
<accession>A2GD35</accession>
<dbReference type="InParanoid" id="A2GD35"/>
<reference evidence="1" key="1">
    <citation type="submission" date="2006-10" db="EMBL/GenBank/DDBJ databases">
        <authorList>
            <person name="Amadeo P."/>
            <person name="Zhao Q."/>
            <person name="Wortman J."/>
            <person name="Fraser-Liggett C."/>
            <person name="Carlton J."/>
        </authorList>
    </citation>
    <scope>NUCLEOTIDE SEQUENCE</scope>
    <source>
        <strain evidence="1">G3</strain>
    </source>
</reference>
<organism evidence="1 2">
    <name type="scientific">Trichomonas vaginalis (strain ATCC PRA-98 / G3)</name>
    <dbReference type="NCBI Taxonomy" id="412133"/>
    <lineage>
        <taxon>Eukaryota</taxon>
        <taxon>Metamonada</taxon>
        <taxon>Parabasalia</taxon>
        <taxon>Trichomonadida</taxon>
        <taxon>Trichomonadidae</taxon>
        <taxon>Trichomonas</taxon>
    </lineage>
</organism>
<dbReference type="InterPro" id="IPR016024">
    <property type="entry name" value="ARM-type_fold"/>
</dbReference>
<gene>
    <name evidence="1" type="ORF">TVAG_176190</name>
</gene>
<keyword evidence="2" id="KW-1185">Reference proteome</keyword>
<dbReference type="VEuPathDB" id="TrichDB:TVAGG3_0342910"/>
<dbReference type="VEuPathDB" id="TrichDB:TVAG_176190"/>
<evidence type="ECO:0000313" key="2">
    <source>
        <dbReference type="Proteomes" id="UP000001542"/>
    </source>
</evidence>
<evidence type="ECO:0000313" key="1">
    <source>
        <dbReference type="EMBL" id="EAX84931.1"/>
    </source>
</evidence>
<dbReference type="Proteomes" id="UP000001542">
    <property type="component" value="Unassembled WGS sequence"/>
</dbReference>
<dbReference type="InterPro" id="IPR011989">
    <property type="entry name" value="ARM-like"/>
</dbReference>
<sequence>MDEFKETINQKEQIETLETIEKEAESLIDTDNKPIAGEESYFELNEDITNLKNAEDEGNITSIPVLLYNIKTFLARFDKIDKIEHFTEFDIQHLLIKYIQMVENPDIQIFALEIITLLCEKAPDTIFISLIDAELQQTLAHLMEIELFKSKYYVFTAYGFIINRDQTYAKELLSNVDFTMINDAAVECQSLQKNDGVNFFYFKLTKSDFFPIDYLSEFIGMFFISLIKKIGVRYTLASIDTLILKKLINPDILIESFILDRILSIISSFDDIINSMYAVKILGHLSEIFEFTIDFDFTSLLNNMVQLDDSWPIQVFCTAMAQIALHCSDNLISIILENDIFNLLASLQERSFENMLYSIYFISSLVVRIPTNSLLSLVTPDFLNSLFPGISSDNNEIVFSVLSAIWRIMNTPELSFVVQQSEIQDNVEDIENLDQNEKLETISSQILEKLPEFFE</sequence>
<name>A2GD35_TRIV3</name>
<dbReference type="EMBL" id="DS115139">
    <property type="protein sequence ID" value="EAX84931.1"/>
    <property type="molecule type" value="Genomic_DNA"/>
</dbReference>
<dbReference type="SUPFAM" id="SSF48371">
    <property type="entry name" value="ARM repeat"/>
    <property type="match status" value="1"/>
</dbReference>
<proteinExistence type="predicted"/>
<reference evidence="1" key="2">
    <citation type="journal article" date="2007" name="Science">
        <title>Draft genome sequence of the sexually transmitted pathogen Trichomonas vaginalis.</title>
        <authorList>
            <person name="Carlton J.M."/>
            <person name="Hirt R.P."/>
            <person name="Silva J.C."/>
            <person name="Delcher A.L."/>
            <person name="Schatz M."/>
            <person name="Zhao Q."/>
            <person name="Wortman J.R."/>
            <person name="Bidwell S.L."/>
            <person name="Alsmark U.C.M."/>
            <person name="Besteiro S."/>
            <person name="Sicheritz-Ponten T."/>
            <person name="Noel C.J."/>
            <person name="Dacks J.B."/>
            <person name="Foster P.G."/>
            <person name="Simillion C."/>
            <person name="Van de Peer Y."/>
            <person name="Miranda-Saavedra D."/>
            <person name="Barton G.J."/>
            <person name="Westrop G.D."/>
            <person name="Mueller S."/>
            <person name="Dessi D."/>
            <person name="Fiori P.L."/>
            <person name="Ren Q."/>
            <person name="Paulsen I."/>
            <person name="Zhang H."/>
            <person name="Bastida-Corcuera F.D."/>
            <person name="Simoes-Barbosa A."/>
            <person name="Brown M.T."/>
            <person name="Hayes R.D."/>
            <person name="Mukherjee M."/>
            <person name="Okumura C.Y."/>
            <person name="Schneider R."/>
            <person name="Smith A.J."/>
            <person name="Vanacova S."/>
            <person name="Villalvazo M."/>
            <person name="Haas B.J."/>
            <person name="Pertea M."/>
            <person name="Feldblyum T.V."/>
            <person name="Utterback T.R."/>
            <person name="Shu C.L."/>
            <person name="Osoegawa K."/>
            <person name="de Jong P.J."/>
            <person name="Hrdy I."/>
            <person name="Horvathova L."/>
            <person name="Zubacova Z."/>
            <person name="Dolezal P."/>
            <person name="Malik S.B."/>
            <person name="Logsdon J.M. Jr."/>
            <person name="Henze K."/>
            <person name="Gupta A."/>
            <person name="Wang C.C."/>
            <person name="Dunne R.L."/>
            <person name="Upcroft J.A."/>
            <person name="Upcroft P."/>
            <person name="White O."/>
            <person name="Salzberg S.L."/>
            <person name="Tang P."/>
            <person name="Chiu C.-H."/>
            <person name="Lee Y.-S."/>
            <person name="Embley T.M."/>
            <person name="Coombs G.H."/>
            <person name="Mottram J.C."/>
            <person name="Tachezy J."/>
            <person name="Fraser-Liggett C.M."/>
            <person name="Johnson P.J."/>
        </authorList>
    </citation>
    <scope>NUCLEOTIDE SEQUENCE [LARGE SCALE GENOMIC DNA]</scope>
    <source>
        <strain evidence="1">G3</strain>
    </source>
</reference>
<dbReference type="Gene3D" id="1.25.10.10">
    <property type="entry name" value="Leucine-rich Repeat Variant"/>
    <property type="match status" value="1"/>
</dbReference>
<dbReference type="RefSeq" id="XP_001297861.1">
    <property type="nucleotide sequence ID" value="XM_001297860.1"/>
</dbReference>
<dbReference type="SMR" id="A2GD35"/>